<reference evidence="3" key="1">
    <citation type="submission" date="2022-11" db="UniProtKB">
        <authorList>
            <consortium name="WormBaseParasite"/>
        </authorList>
    </citation>
    <scope>IDENTIFICATION</scope>
</reference>
<evidence type="ECO:0000313" key="3">
    <source>
        <dbReference type="WBParaSite" id="nRc.2.0.1.t04092-RA"/>
    </source>
</evidence>
<accession>A0A915HRU1</accession>
<proteinExistence type="predicted"/>
<sequence>MTDAVNRLRIGMRARWVDAGQMGGCGPGGRVWVKRTGAGQTEDCAQDGSVRGGWAGVPQLMVTLGILDTQKKNYNFLNYFSDVSRKSSDTTPPDIGAPLHERDERQASCSILGEKVAHTFYPGNI</sequence>
<keyword evidence="2" id="KW-1185">Reference proteome</keyword>
<dbReference type="WBParaSite" id="nRc.2.0.1.t04092-RA">
    <property type="protein sequence ID" value="nRc.2.0.1.t04092-RA"/>
    <property type="gene ID" value="nRc.2.0.1.g04092"/>
</dbReference>
<name>A0A915HRU1_ROMCU</name>
<evidence type="ECO:0000256" key="1">
    <source>
        <dbReference type="SAM" id="MobiDB-lite"/>
    </source>
</evidence>
<dbReference type="Proteomes" id="UP000887565">
    <property type="component" value="Unplaced"/>
</dbReference>
<protein>
    <submittedName>
        <fullName evidence="3">Uncharacterized protein</fullName>
    </submittedName>
</protein>
<organism evidence="2 3">
    <name type="scientific">Romanomermis culicivorax</name>
    <name type="common">Nematode worm</name>
    <dbReference type="NCBI Taxonomy" id="13658"/>
    <lineage>
        <taxon>Eukaryota</taxon>
        <taxon>Metazoa</taxon>
        <taxon>Ecdysozoa</taxon>
        <taxon>Nematoda</taxon>
        <taxon>Enoplea</taxon>
        <taxon>Dorylaimia</taxon>
        <taxon>Mermithida</taxon>
        <taxon>Mermithoidea</taxon>
        <taxon>Mermithidae</taxon>
        <taxon>Romanomermis</taxon>
    </lineage>
</organism>
<dbReference type="AlphaFoldDB" id="A0A915HRU1"/>
<feature type="region of interest" description="Disordered" evidence="1">
    <location>
        <begin position="84"/>
        <end position="103"/>
    </location>
</feature>
<evidence type="ECO:0000313" key="2">
    <source>
        <dbReference type="Proteomes" id="UP000887565"/>
    </source>
</evidence>